<dbReference type="PANTHER" id="PTHR12241:SF162">
    <property type="entry name" value="TUBULIN MONOGLUTAMYLASE TTLL4"/>
    <property type="match status" value="1"/>
</dbReference>
<dbReference type="GO" id="GO:0070740">
    <property type="term" value="F:tubulin-glutamic acid ligase activity"/>
    <property type="evidence" value="ECO:0007669"/>
    <property type="project" value="TreeGrafter"/>
</dbReference>
<dbReference type="Pfam" id="PF03133">
    <property type="entry name" value="TTL"/>
    <property type="match status" value="1"/>
</dbReference>
<feature type="domain" description="CBS" evidence="8">
    <location>
        <begin position="938"/>
        <end position="995"/>
    </location>
</feature>
<dbReference type="SUPFAM" id="SSF54631">
    <property type="entry name" value="CBS-domain pair"/>
    <property type="match status" value="2"/>
</dbReference>
<dbReference type="EMBL" id="JAFDVH010000015">
    <property type="protein sequence ID" value="KAG7463983.1"/>
    <property type="molecule type" value="Genomic_DNA"/>
</dbReference>
<keyword evidence="2" id="KW-0436">Ligase</keyword>
<keyword evidence="6" id="KW-0129">CBS domain</keyword>
<evidence type="ECO:0000313" key="10">
    <source>
        <dbReference type="Proteomes" id="UP001046870"/>
    </source>
</evidence>
<keyword evidence="4" id="KW-0547">Nucleotide-binding</keyword>
<dbReference type="PROSITE" id="PS51221">
    <property type="entry name" value="TTL"/>
    <property type="match status" value="1"/>
</dbReference>
<feature type="compositionally biased region" description="Acidic residues" evidence="7">
    <location>
        <begin position="1"/>
        <end position="28"/>
    </location>
</feature>
<dbReference type="CDD" id="cd04618">
    <property type="entry name" value="CBS_euAMPK_gamma-like_repeat1"/>
    <property type="match status" value="1"/>
</dbReference>
<dbReference type="Pfam" id="PF00571">
    <property type="entry name" value="CBS"/>
    <property type="match status" value="3"/>
</dbReference>
<dbReference type="Gene3D" id="3.30.470.20">
    <property type="entry name" value="ATP-grasp fold, B domain"/>
    <property type="match status" value="1"/>
</dbReference>
<reference evidence="9" key="1">
    <citation type="submission" date="2021-01" db="EMBL/GenBank/DDBJ databases">
        <authorList>
            <person name="Zahm M."/>
            <person name="Roques C."/>
            <person name="Cabau C."/>
            <person name="Klopp C."/>
            <person name="Donnadieu C."/>
            <person name="Jouanno E."/>
            <person name="Lampietro C."/>
            <person name="Louis A."/>
            <person name="Herpin A."/>
            <person name="Echchiki A."/>
            <person name="Berthelot C."/>
            <person name="Parey E."/>
            <person name="Roest-Crollius H."/>
            <person name="Braasch I."/>
            <person name="Postlethwait J."/>
            <person name="Bobe J."/>
            <person name="Montfort J."/>
            <person name="Bouchez O."/>
            <person name="Begum T."/>
            <person name="Mejri S."/>
            <person name="Adams A."/>
            <person name="Chen W.-J."/>
            <person name="Guiguen Y."/>
        </authorList>
    </citation>
    <scope>NUCLEOTIDE SEQUENCE</scope>
    <source>
        <strain evidence="9">YG-15Mar2019-1</strain>
        <tissue evidence="9">Brain</tissue>
    </source>
</reference>
<feature type="compositionally biased region" description="Low complexity" evidence="7">
    <location>
        <begin position="437"/>
        <end position="450"/>
    </location>
</feature>
<dbReference type="Gene3D" id="3.10.580.10">
    <property type="entry name" value="CBS-domain"/>
    <property type="match status" value="2"/>
</dbReference>
<feature type="region of interest" description="Disordered" evidence="7">
    <location>
        <begin position="433"/>
        <end position="455"/>
    </location>
</feature>
<evidence type="ECO:0000256" key="5">
    <source>
        <dbReference type="ARBA" id="ARBA00022840"/>
    </source>
</evidence>
<dbReference type="CDD" id="cd04641">
    <property type="entry name" value="CBS_euAMPK_gamma-like_repeat2"/>
    <property type="match status" value="1"/>
</dbReference>
<dbReference type="OrthoDB" id="202825at2759"/>
<dbReference type="PANTHER" id="PTHR12241">
    <property type="entry name" value="TUBULIN POLYGLUTAMYLASE"/>
    <property type="match status" value="1"/>
</dbReference>
<comment type="similarity">
    <text evidence="1">Belongs to the tubulin--tyrosine ligase family.</text>
</comment>
<evidence type="ECO:0000313" key="9">
    <source>
        <dbReference type="EMBL" id="KAG7463983.1"/>
    </source>
</evidence>
<organism evidence="9 10">
    <name type="scientific">Megalops atlanticus</name>
    <name type="common">Tarpon</name>
    <name type="synonym">Clupea gigantea</name>
    <dbReference type="NCBI Taxonomy" id="7932"/>
    <lineage>
        <taxon>Eukaryota</taxon>
        <taxon>Metazoa</taxon>
        <taxon>Chordata</taxon>
        <taxon>Craniata</taxon>
        <taxon>Vertebrata</taxon>
        <taxon>Euteleostomi</taxon>
        <taxon>Actinopterygii</taxon>
        <taxon>Neopterygii</taxon>
        <taxon>Teleostei</taxon>
        <taxon>Elopiformes</taxon>
        <taxon>Megalopidae</taxon>
        <taxon>Megalops</taxon>
    </lineage>
</organism>
<proteinExistence type="inferred from homology"/>
<dbReference type="InterPro" id="IPR000644">
    <property type="entry name" value="CBS_dom"/>
</dbReference>
<evidence type="ECO:0000256" key="7">
    <source>
        <dbReference type="SAM" id="MobiDB-lite"/>
    </source>
</evidence>
<keyword evidence="5" id="KW-0067">ATP-binding</keyword>
<feature type="domain" description="CBS" evidence="8">
    <location>
        <begin position="864"/>
        <end position="924"/>
    </location>
</feature>
<name>A0A9D3T037_MEGAT</name>
<protein>
    <recommendedName>
        <fullName evidence="8">CBS domain-containing protein</fullName>
    </recommendedName>
</protein>
<gene>
    <name evidence="9" type="ORF">MATL_G00182420</name>
</gene>
<keyword evidence="3" id="KW-0493">Microtubule</keyword>
<evidence type="ECO:0000256" key="4">
    <source>
        <dbReference type="ARBA" id="ARBA00022741"/>
    </source>
</evidence>
<dbReference type="InterPro" id="IPR004344">
    <property type="entry name" value="TTL/TTLL_fam"/>
</dbReference>
<feature type="domain" description="CBS" evidence="8">
    <location>
        <begin position="790"/>
        <end position="851"/>
    </location>
</feature>
<dbReference type="GO" id="GO:0000226">
    <property type="term" value="P:microtubule cytoskeleton organization"/>
    <property type="evidence" value="ECO:0007669"/>
    <property type="project" value="TreeGrafter"/>
</dbReference>
<dbReference type="FunFam" id="3.30.470.20:FF:000009">
    <property type="entry name" value="tubulin polyglutamylase TTLL5 isoform X1"/>
    <property type="match status" value="1"/>
</dbReference>
<dbReference type="GO" id="GO:0015631">
    <property type="term" value="F:tubulin binding"/>
    <property type="evidence" value="ECO:0007669"/>
    <property type="project" value="TreeGrafter"/>
</dbReference>
<dbReference type="SMART" id="SM00116">
    <property type="entry name" value="CBS"/>
    <property type="match status" value="4"/>
</dbReference>
<dbReference type="FunFam" id="3.10.580.10:FF:000004">
    <property type="entry name" value="Protein kinase AMP-activated non-catalytic subunit gamma 2"/>
    <property type="match status" value="1"/>
</dbReference>
<dbReference type="GO" id="GO:0036064">
    <property type="term" value="C:ciliary basal body"/>
    <property type="evidence" value="ECO:0007669"/>
    <property type="project" value="TreeGrafter"/>
</dbReference>
<evidence type="ECO:0000256" key="1">
    <source>
        <dbReference type="ARBA" id="ARBA00006820"/>
    </source>
</evidence>
<evidence type="ECO:0000256" key="2">
    <source>
        <dbReference type="ARBA" id="ARBA00022598"/>
    </source>
</evidence>
<dbReference type="GO" id="GO:0005874">
    <property type="term" value="C:microtubule"/>
    <property type="evidence" value="ECO:0007669"/>
    <property type="project" value="UniProtKB-KW"/>
</dbReference>
<comment type="caution">
    <text evidence="9">The sequence shown here is derived from an EMBL/GenBank/DDBJ whole genome shotgun (WGS) entry which is preliminary data.</text>
</comment>
<sequence length="995" mass="113758">MPPEYGEEEELPDELESQCSGDEEDESDWSSLNNSTNSMDASLIIKGPVTSDLRGREEKPALVPSLFPRNPPTLYFGTAKENVELLPVEQRKLLKWKMSSVTPCVVKDTLIRSHFKASKKSHDWLGCWGQHLKSRGFRTIREHQKLNHFPGSFQIGRKDRLWHNLSKMQARFGKKEFNFFPRSFVLPHDVRQLREAWDKGRGRRRWIVKPPASARGIGIQVIHKWSQIPKRRPLLVQRYIHRPYLIGGNKFDLRIYVYISSYDPLHIYIYSDGLVRFASCKYSSSVKTLRNKFMHLTNYSVNKKNSEYQSNSDDKACQGHKWSLKALWQYLGARGVNTILIWEKIKDIIIKTIIASEPYINTLVKMYVRSPNNCHELFGFDIMLDEKLKPWLLEVNISPSLHTNTALDFSIKGQMIRDLLNLAGFVLPRHEDAAPAGSCSTSSSTSSVSGGERDRSKISTEHILDDRLKRAHFTGQRNVNQTFLSTVLSVLTPNDVRVLTQAEDELSRRGDFERAFPSSTSGRYLRFFEQRRYLNILLSQWELKYWNNRSKGIDLLRSLCQKGVHLGSSCSSEHLWSSMSTLSIKSGSQTNLSLKEEPIRSSPSLLQHLLLPPLPPAGPVLRMPAPSPAPDLDRAALRDTDLDYEPAHTGFRRRCKERRTNGQMEPGRCHTLTNMQQDAASVSLPAAPEPDAEIYMNFMRSHCCYDTIPTSSKLVIFDTTLQVKKAFFALVANGLRAATLWDSKRQCFVGMLTITDFINILHRYYKSPMVQIYELEEHKIETWREVYLQYSLNRLISITPDSSLFDAVYALLKHKIHRLPVIDPESGNVLHIMTHKRILKFLKIFGSNIPKPRFLQKKISEAAIGTFQKIAMVQETATVYDALSIFVARRVSALPVVNEQGKVVALYSRFDVINLAAQKNYNNLNMSMREALQRRVCCVEGVIKCYPHETLETVIDRIAEAEVHRLVLVDTDDVVRGIVSLSDLLQALVLTPAEI</sequence>
<dbReference type="GO" id="GO:0005524">
    <property type="term" value="F:ATP binding"/>
    <property type="evidence" value="ECO:0007669"/>
    <property type="project" value="UniProtKB-KW"/>
</dbReference>
<evidence type="ECO:0000256" key="3">
    <source>
        <dbReference type="ARBA" id="ARBA00022701"/>
    </source>
</evidence>
<dbReference type="AlphaFoldDB" id="A0A9D3T037"/>
<dbReference type="InterPro" id="IPR046342">
    <property type="entry name" value="CBS_dom_sf"/>
</dbReference>
<dbReference type="PROSITE" id="PS51371">
    <property type="entry name" value="CBS"/>
    <property type="match status" value="3"/>
</dbReference>
<dbReference type="Proteomes" id="UP001046870">
    <property type="component" value="Chromosome 15"/>
</dbReference>
<dbReference type="SUPFAM" id="SSF56059">
    <property type="entry name" value="Glutathione synthetase ATP-binding domain-like"/>
    <property type="match status" value="1"/>
</dbReference>
<evidence type="ECO:0000259" key="8">
    <source>
        <dbReference type="PROSITE" id="PS51371"/>
    </source>
</evidence>
<keyword evidence="10" id="KW-1185">Reference proteome</keyword>
<evidence type="ECO:0000256" key="6">
    <source>
        <dbReference type="PROSITE-ProRule" id="PRU00703"/>
    </source>
</evidence>
<accession>A0A9D3T037</accession>
<feature type="region of interest" description="Disordered" evidence="7">
    <location>
        <begin position="1"/>
        <end position="35"/>
    </location>
</feature>